<dbReference type="InterPro" id="IPR046357">
    <property type="entry name" value="PPIase_dom_sf"/>
</dbReference>
<keyword evidence="7" id="KW-0143">Chaperone</keyword>
<evidence type="ECO:0000256" key="12">
    <source>
        <dbReference type="SAM" id="MobiDB-lite"/>
    </source>
</evidence>
<keyword evidence="15" id="KW-1185">Reference proteome</keyword>
<dbReference type="GO" id="GO:0005886">
    <property type="term" value="C:plasma membrane"/>
    <property type="evidence" value="ECO:0007669"/>
    <property type="project" value="UniProtKB-SubCell"/>
</dbReference>
<dbReference type="EMBL" id="WSEL01000003">
    <property type="protein sequence ID" value="MVQ28348.1"/>
    <property type="molecule type" value="Genomic_DNA"/>
</dbReference>
<keyword evidence="3" id="KW-0997">Cell inner membrane</keyword>
<evidence type="ECO:0000256" key="9">
    <source>
        <dbReference type="ARBA" id="ARBA00040743"/>
    </source>
</evidence>
<evidence type="ECO:0000259" key="13">
    <source>
        <dbReference type="PROSITE" id="PS50198"/>
    </source>
</evidence>
<comment type="caution">
    <text evidence="14">The sequence shown here is derived from an EMBL/GenBank/DDBJ whole genome shotgun (WGS) entry which is preliminary data.</text>
</comment>
<dbReference type="GO" id="GO:0003755">
    <property type="term" value="F:peptidyl-prolyl cis-trans isomerase activity"/>
    <property type="evidence" value="ECO:0007669"/>
    <property type="project" value="UniProtKB-KW"/>
</dbReference>
<dbReference type="PANTHER" id="PTHR47529:SF1">
    <property type="entry name" value="PERIPLASMIC CHAPERONE PPID"/>
    <property type="match status" value="1"/>
</dbReference>
<reference evidence="14 15" key="1">
    <citation type="submission" date="2019-12" db="EMBL/GenBank/DDBJ databases">
        <authorList>
            <person name="Huq M.A."/>
        </authorList>
    </citation>
    <scope>NUCLEOTIDE SEQUENCE [LARGE SCALE GENOMIC DNA]</scope>
    <source>
        <strain evidence="14 15">MAH-25</strain>
    </source>
</reference>
<dbReference type="Pfam" id="PF13624">
    <property type="entry name" value="SurA_N_3"/>
    <property type="match status" value="1"/>
</dbReference>
<keyword evidence="2" id="KW-1003">Cell membrane</keyword>
<evidence type="ECO:0000256" key="8">
    <source>
        <dbReference type="ARBA" id="ARBA00038408"/>
    </source>
</evidence>
<dbReference type="Gene3D" id="1.10.4030.10">
    <property type="entry name" value="Porin chaperone SurA, peptide-binding domain"/>
    <property type="match status" value="1"/>
</dbReference>
<evidence type="ECO:0000256" key="11">
    <source>
        <dbReference type="PROSITE-ProRule" id="PRU00278"/>
    </source>
</evidence>
<protein>
    <recommendedName>
        <fullName evidence="9">Periplasmic chaperone PpiD</fullName>
    </recommendedName>
    <alternativeName>
        <fullName evidence="10">Periplasmic folding chaperone</fullName>
    </alternativeName>
</protein>
<evidence type="ECO:0000256" key="2">
    <source>
        <dbReference type="ARBA" id="ARBA00022475"/>
    </source>
</evidence>
<keyword evidence="4" id="KW-0812">Transmembrane</keyword>
<evidence type="ECO:0000256" key="10">
    <source>
        <dbReference type="ARBA" id="ARBA00042775"/>
    </source>
</evidence>
<proteinExistence type="inferred from homology"/>
<dbReference type="InterPro" id="IPR052029">
    <property type="entry name" value="PpiD_chaperone"/>
</dbReference>
<sequence length="644" mass="70746">MFDFVRKHTRVMQILLFLLIFPSFVLFGLEGYNRYQEKGPTVAKVDGQTITQSQWDAEHKSEVDKMRQQIPNLDPKLLDSPAARYATLERMVRDRVLAAAAAKSRLQASDQRLARELQSNEVIASLRGKDGRLDMERYRQLLGAQGLSPQQFEEQVRADLGSRQVLAGVVGSGFGAPAQANVSLAAFFDKREVQVARFDPADYAAKVNPSPADIEAYYKANPQQFQAPEQASIEYVVLDLDTVKKGITLNEQDLKTYYEQNAARLASQEERRASHILVAVPKGASQADKDKARARAQELADAARKAPQTFGDLAKKNSQDPASAANGGDLEWSARGGFASKALEDAVFSLKKGDVAASPVETEFGWHVVMLTDVRAPQQKSFEQMRPELETEVRRQQAQKKFAETADTFSNAVYEASDGFKSVAERFKTDVKTATNVRRTPAAPSKDLLANPKLLAAVFSPESIERKRNTEAVETASNQLVSARIVQYSPARTLPLADVQDEVRKRVVAAKAAELARKEGADKLAAWKANPAAATLPQAVVVSREDPAKQPAAVVEAALRADTSALPVLAGVDLAEQGYAIVKVAKQVQRPAPEPAQAKEEAAQYGRWWSNAEALAYYDLLKERFKAQIVIPKPARDATETATR</sequence>
<keyword evidence="11 14" id="KW-0413">Isomerase</keyword>
<evidence type="ECO:0000256" key="3">
    <source>
        <dbReference type="ARBA" id="ARBA00022519"/>
    </source>
</evidence>
<accession>A0A6N8INE9</accession>
<keyword evidence="11" id="KW-0697">Rotamase</keyword>
<evidence type="ECO:0000313" key="14">
    <source>
        <dbReference type="EMBL" id="MVQ28348.1"/>
    </source>
</evidence>
<evidence type="ECO:0000256" key="6">
    <source>
        <dbReference type="ARBA" id="ARBA00023136"/>
    </source>
</evidence>
<dbReference type="PANTHER" id="PTHR47529">
    <property type="entry name" value="PEPTIDYL-PROLYL CIS-TRANS ISOMERASE D"/>
    <property type="match status" value="1"/>
</dbReference>
<keyword evidence="5" id="KW-1133">Transmembrane helix</keyword>
<dbReference type="PROSITE" id="PS50198">
    <property type="entry name" value="PPIC_PPIASE_2"/>
    <property type="match status" value="1"/>
</dbReference>
<dbReference type="SUPFAM" id="SSF109998">
    <property type="entry name" value="Triger factor/SurA peptide-binding domain-like"/>
    <property type="match status" value="1"/>
</dbReference>
<dbReference type="InterPro" id="IPR000297">
    <property type="entry name" value="PPIase_PpiC"/>
</dbReference>
<keyword evidence="6" id="KW-0472">Membrane</keyword>
<name>A0A6N8INE9_9BURK</name>
<feature type="domain" description="PpiC" evidence="13">
    <location>
        <begin position="268"/>
        <end position="373"/>
    </location>
</feature>
<evidence type="ECO:0000256" key="7">
    <source>
        <dbReference type="ARBA" id="ARBA00023186"/>
    </source>
</evidence>
<dbReference type="Gene3D" id="3.10.50.40">
    <property type="match status" value="1"/>
</dbReference>
<dbReference type="Proteomes" id="UP000469385">
    <property type="component" value="Unassembled WGS sequence"/>
</dbReference>
<dbReference type="SUPFAM" id="SSF54534">
    <property type="entry name" value="FKBP-like"/>
    <property type="match status" value="1"/>
</dbReference>
<evidence type="ECO:0000256" key="1">
    <source>
        <dbReference type="ARBA" id="ARBA00004382"/>
    </source>
</evidence>
<dbReference type="Pfam" id="PF00639">
    <property type="entry name" value="Rotamase"/>
    <property type="match status" value="1"/>
</dbReference>
<comment type="similarity">
    <text evidence="8">Belongs to the PpiD chaperone family.</text>
</comment>
<evidence type="ECO:0000256" key="5">
    <source>
        <dbReference type="ARBA" id="ARBA00022989"/>
    </source>
</evidence>
<organism evidence="14 15">
    <name type="scientific">Ramlibacter pinisoli</name>
    <dbReference type="NCBI Taxonomy" id="2682844"/>
    <lineage>
        <taxon>Bacteria</taxon>
        <taxon>Pseudomonadati</taxon>
        <taxon>Pseudomonadota</taxon>
        <taxon>Betaproteobacteria</taxon>
        <taxon>Burkholderiales</taxon>
        <taxon>Comamonadaceae</taxon>
        <taxon>Ramlibacter</taxon>
    </lineage>
</organism>
<comment type="subcellular location">
    <subcellularLocation>
        <location evidence="1">Cell inner membrane</location>
        <topology evidence="1">Single-pass type II membrane protein</topology>
        <orientation evidence="1">Periplasmic side</orientation>
    </subcellularLocation>
</comment>
<feature type="region of interest" description="Disordered" evidence="12">
    <location>
        <begin position="305"/>
        <end position="330"/>
    </location>
</feature>
<evidence type="ECO:0000256" key="4">
    <source>
        <dbReference type="ARBA" id="ARBA00022692"/>
    </source>
</evidence>
<dbReference type="InterPro" id="IPR027304">
    <property type="entry name" value="Trigger_fact/SurA_dom_sf"/>
</dbReference>
<dbReference type="AlphaFoldDB" id="A0A6N8INE9"/>
<gene>
    <name evidence="14" type="ORF">GON04_02720</name>
</gene>
<dbReference type="RefSeq" id="WP_157396467.1">
    <property type="nucleotide sequence ID" value="NZ_WSEL01000003.1"/>
</dbReference>
<evidence type="ECO:0000313" key="15">
    <source>
        <dbReference type="Proteomes" id="UP000469385"/>
    </source>
</evidence>